<name>A0ABP7Y227_9ACTN</name>
<feature type="signal peptide" evidence="1">
    <location>
        <begin position="1"/>
        <end position="19"/>
    </location>
</feature>
<organism evidence="2 3">
    <name type="scientific">Nocardioides fonticola</name>
    <dbReference type="NCBI Taxonomy" id="450363"/>
    <lineage>
        <taxon>Bacteria</taxon>
        <taxon>Bacillati</taxon>
        <taxon>Actinomycetota</taxon>
        <taxon>Actinomycetes</taxon>
        <taxon>Propionibacteriales</taxon>
        <taxon>Nocardioidaceae</taxon>
        <taxon>Nocardioides</taxon>
    </lineage>
</organism>
<dbReference type="RefSeq" id="WP_344735526.1">
    <property type="nucleotide sequence ID" value="NZ_BAAAZH010000036.1"/>
</dbReference>
<feature type="chain" id="PRO_5047201440" description="PASTA domain-containing protein" evidence="1">
    <location>
        <begin position="20"/>
        <end position="134"/>
    </location>
</feature>
<keyword evidence="3" id="KW-1185">Reference proteome</keyword>
<dbReference type="PROSITE" id="PS51257">
    <property type="entry name" value="PROKAR_LIPOPROTEIN"/>
    <property type="match status" value="1"/>
</dbReference>
<proteinExistence type="predicted"/>
<gene>
    <name evidence="2" type="ORF">GCM10022215_42310</name>
</gene>
<dbReference type="EMBL" id="BAAAZH010000036">
    <property type="protein sequence ID" value="GAA4129588.1"/>
    <property type="molecule type" value="Genomic_DNA"/>
</dbReference>
<dbReference type="Proteomes" id="UP001501495">
    <property type="component" value="Unassembled WGS sequence"/>
</dbReference>
<evidence type="ECO:0008006" key="4">
    <source>
        <dbReference type="Google" id="ProtNLM"/>
    </source>
</evidence>
<evidence type="ECO:0000256" key="1">
    <source>
        <dbReference type="SAM" id="SignalP"/>
    </source>
</evidence>
<keyword evidence="1" id="KW-0732">Signal</keyword>
<reference evidence="3" key="1">
    <citation type="journal article" date="2019" name="Int. J. Syst. Evol. Microbiol.">
        <title>The Global Catalogue of Microorganisms (GCM) 10K type strain sequencing project: providing services to taxonomists for standard genome sequencing and annotation.</title>
        <authorList>
            <consortium name="The Broad Institute Genomics Platform"/>
            <consortium name="The Broad Institute Genome Sequencing Center for Infectious Disease"/>
            <person name="Wu L."/>
            <person name="Ma J."/>
        </authorList>
    </citation>
    <scope>NUCLEOTIDE SEQUENCE [LARGE SCALE GENOMIC DNA]</scope>
    <source>
        <strain evidence="3">JCM 16703</strain>
    </source>
</reference>
<accession>A0ABP7Y227</accession>
<evidence type="ECO:0000313" key="3">
    <source>
        <dbReference type="Proteomes" id="UP001501495"/>
    </source>
</evidence>
<comment type="caution">
    <text evidence="2">The sequence shown here is derived from an EMBL/GenBank/DDBJ whole genome shotgun (WGS) entry which is preliminary data.</text>
</comment>
<protein>
    <recommendedName>
        <fullName evidence="4">PASTA domain-containing protein</fullName>
    </recommendedName>
</protein>
<sequence>MTRLPLVVLLAVVALGATACSDDTDAAGADSGASASSQPAIDAVSSIAPQLESAVRSETYPMTLEEAVARIDELGLTPAAPLQVAGYRYDADQVEFTLCVEDADSGAYATYNTAPMSVRQAGDSGGCASADLTR</sequence>
<evidence type="ECO:0000313" key="2">
    <source>
        <dbReference type="EMBL" id="GAA4129588.1"/>
    </source>
</evidence>